<dbReference type="Proteomes" id="UP000199497">
    <property type="component" value="Unassembled WGS sequence"/>
</dbReference>
<organism evidence="1 2">
    <name type="scientific">Actinopolyspora xinjiangensis</name>
    <dbReference type="NCBI Taxonomy" id="405564"/>
    <lineage>
        <taxon>Bacteria</taxon>
        <taxon>Bacillati</taxon>
        <taxon>Actinomycetota</taxon>
        <taxon>Actinomycetes</taxon>
        <taxon>Actinopolysporales</taxon>
        <taxon>Actinopolysporaceae</taxon>
        <taxon>Actinopolyspora</taxon>
    </lineage>
</organism>
<accession>A0A1H0U487</accession>
<evidence type="ECO:0000313" key="1">
    <source>
        <dbReference type="EMBL" id="SDP60870.1"/>
    </source>
</evidence>
<dbReference type="AlphaFoldDB" id="A0A1H0U487"/>
<sequence>MPKSLLAQILVLLGAMLVVAGVCGLLGWEVAALVAGAECVAYGLLFVDVDADGRGR</sequence>
<reference evidence="2" key="1">
    <citation type="submission" date="2016-10" db="EMBL/GenBank/DDBJ databases">
        <authorList>
            <person name="Varghese N."/>
            <person name="Submissions S."/>
        </authorList>
    </citation>
    <scope>NUCLEOTIDE SEQUENCE [LARGE SCALE GENOMIC DNA]</scope>
    <source>
        <strain evidence="2">DSM 46732</strain>
    </source>
</reference>
<dbReference type="RefSeq" id="WP_170837428.1">
    <property type="nucleotide sequence ID" value="NZ_FNJR01000006.1"/>
</dbReference>
<dbReference type="EMBL" id="FNJR01000006">
    <property type="protein sequence ID" value="SDP60870.1"/>
    <property type="molecule type" value="Genomic_DNA"/>
</dbReference>
<name>A0A1H0U487_9ACTN</name>
<dbReference type="STRING" id="405564.SAMN04487905_10631"/>
<proteinExistence type="predicted"/>
<gene>
    <name evidence="1" type="ORF">SAMN04487905_10631</name>
</gene>
<keyword evidence="2" id="KW-1185">Reference proteome</keyword>
<evidence type="ECO:0000313" key="2">
    <source>
        <dbReference type="Proteomes" id="UP000199497"/>
    </source>
</evidence>
<protein>
    <submittedName>
        <fullName evidence="1">Uncharacterized protein</fullName>
    </submittedName>
</protein>